<keyword evidence="3" id="KW-1185">Reference proteome</keyword>
<dbReference type="InterPro" id="IPR052560">
    <property type="entry name" value="RdDP_mobile_element"/>
</dbReference>
<dbReference type="GO" id="GO:0071897">
    <property type="term" value="P:DNA biosynthetic process"/>
    <property type="evidence" value="ECO:0007669"/>
    <property type="project" value="UniProtKB-ARBA"/>
</dbReference>
<sequence>MDGKKSRWRTQKNGLPQGLVLAPMLFNIYTNDQPEFTDIKRFIHADDLCLATQSRSFERIEIELSDALEHLTEYYKRNCLNANPGKTQVCAFHLNNHQANRKLNIICDNNRLDNDQYPVYLGVTLDQTLSFAEHVRKTKMKVATRNNLLGKLVNSNWGADPRMLRTTALALSYSTA</sequence>
<organism evidence="2 3">
    <name type="scientific">Petrolisthes cinctipes</name>
    <name type="common">Flat porcelain crab</name>
    <dbReference type="NCBI Taxonomy" id="88211"/>
    <lineage>
        <taxon>Eukaryota</taxon>
        <taxon>Metazoa</taxon>
        <taxon>Ecdysozoa</taxon>
        <taxon>Arthropoda</taxon>
        <taxon>Crustacea</taxon>
        <taxon>Multicrustacea</taxon>
        <taxon>Malacostraca</taxon>
        <taxon>Eumalacostraca</taxon>
        <taxon>Eucarida</taxon>
        <taxon>Decapoda</taxon>
        <taxon>Pleocyemata</taxon>
        <taxon>Anomura</taxon>
        <taxon>Galatheoidea</taxon>
        <taxon>Porcellanidae</taxon>
        <taxon>Petrolisthes</taxon>
    </lineage>
</organism>
<dbReference type="PROSITE" id="PS50878">
    <property type="entry name" value="RT_POL"/>
    <property type="match status" value="1"/>
</dbReference>
<comment type="caution">
    <text evidence="2">The sequence shown here is derived from an EMBL/GenBank/DDBJ whole genome shotgun (WGS) entry which is preliminary data.</text>
</comment>
<dbReference type="Proteomes" id="UP001286313">
    <property type="component" value="Unassembled WGS sequence"/>
</dbReference>
<dbReference type="InterPro" id="IPR000477">
    <property type="entry name" value="RT_dom"/>
</dbReference>
<reference evidence="2" key="1">
    <citation type="submission" date="2023-10" db="EMBL/GenBank/DDBJ databases">
        <title>Genome assemblies of two species of porcelain crab, Petrolisthes cinctipes and Petrolisthes manimaculis (Anomura: Porcellanidae).</title>
        <authorList>
            <person name="Angst P."/>
        </authorList>
    </citation>
    <scope>NUCLEOTIDE SEQUENCE</scope>
    <source>
        <strain evidence="2">PB745_01</strain>
        <tissue evidence="2">Gill</tissue>
    </source>
</reference>
<gene>
    <name evidence="2" type="ORF">Pcinc_028898</name>
</gene>
<accession>A0AAE1F2S9</accession>
<feature type="domain" description="Reverse transcriptase" evidence="1">
    <location>
        <begin position="1"/>
        <end position="125"/>
    </location>
</feature>
<dbReference type="EMBL" id="JAWQEG010003572">
    <property type="protein sequence ID" value="KAK3865503.1"/>
    <property type="molecule type" value="Genomic_DNA"/>
</dbReference>
<dbReference type="SUPFAM" id="SSF56672">
    <property type="entry name" value="DNA/RNA polymerases"/>
    <property type="match status" value="1"/>
</dbReference>
<dbReference type="PANTHER" id="PTHR36688">
    <property type="entry name" value="ENDO/EXONUCLEASE/PHOSPHATASE DOMAIN-CONTAINING PROTEIN"/>
    <property type="match status" value="1"/>
</dbReference>
<evidence type="ECO:0000313" key="2">
    <source>
        <dbReference type="EMBL" id="KAK3865503.1"/>
    </source>
</evidence>
<evidence type="ECO:0000313" key="3">
    <source>
        <dbReference type="Proteomes" id="UP001286313"/>
    </source>
</evidence>
<dbReference type="InterPro" id="IPR043502">
    <property type="entry name" value="DNA/RNA_pol_sf"/>
</dbReference>
<name>A0AAE1F2S9_PETCI</name>
<dbReference type="AlphaFoldDB" id="A0AAE1F2S9"/>
<evidence type="ECO:0000259" key="1">
    <source>
        <dbReference type="PROSITE" id="PS50878"/>
    </source>
</evidence>
<proteinExistence type="predicted"/>
<dbReference type="Pfam" id="PF00078">
    <property type="entry name" value="RVT_1"/>
    <property type="match status" value="1"/>
</dbReference>
<dbReference type="PANTHER" id="PTHR36688:SF1">
    <property type="entry name" value="ENDONUCLEASE_EXONUCLEASE_PHOSPHATASE DOMAIN-CONTAINING PROTEIN"/>
    <property type="match status" value="1"/>
</dbReference>
<protein>
    <recommendedName>
        <fullName evidence="1">Reverse transcriptase domain-containing protein</fullName>
    </recommendedName>
</protein>